<dbReference type="EMBL" id="JANPWB010000004">
    <property type="protein sequence ID" value="KAJ1192109.1"/>
    <property type="molecule type" value="Genomic_DNA"/>
</dbReference>
<organism evidence="2 3">
    <name type="scientific">Pleurodeles waltl</name>
    <name type="common">Iberian ribbed newt</name>
    <dbReference type="NCBI Taxonomy" id="8319"/>
    <lineage>
        <taxon>Eukaryota</taxon>
        <taxon>Metazoa</taxon>
        <taxon>Chordata</taxon>
        <taxon>Craniata</taxon>
        <taxon>Vertebrata</taxon>
        <taxon>Euteleostomi</taxon>
        <taxon>Amphibia</taxon>
        <taxon>Batrachia</taxon>
        <taxon>Caudata</taxon>
        <taxon>Salamandroidea</taxon>
        <taxon>Salamandridae</taxon>
        <taxon>Pleurodelinae</taxon>
        <taxon>Pleurodeles</taxon>
    </lineage>
</organism>
<gene>
    <name evidence="2" type="ORF">NDU88_001421</name>
</gene>
<feature type="region of interest" description="Disordered" evidence="1">
    <location>
        <begin position="146"/>
        <end position="196"/>
    </location>
</feature>
<dbReference type="AlphaFoldDB" id="A0AAV7USR7"/>
<evidence type="ECO:0000313" key="3">
    <source>
        <dbReference type="Proteomes" id="UP001066276"/>
    </source>
</evidence>
<evidence type="ECO:0000256" key="1">
    <source>
        <dbReference type="SAM" id="MobiDB-lite"/>
    </source>
</evidence>
<evidence type="ECO:0000313" key="2">
    <source>
        <dbReference type="EMBL" id="KAJ1192109.1"/>
    </source>
</evidence>
<reference evidence="2" key="1">
    <citation type="journal article" date="2022" name="bioRxiv">
        <title>Sequencing and chromosome-scale assembly of the giantPleurodeles waltlgenome.</title>
        <authorList>
            <person name="Brown T."/>
            <person name="Elewa A."/>
            <person name="Iarovenko S."/>
            <person name="Subramanian E."/>
            <person name="Araus A.J."/>
            <person name="Petzold A."/>
            <person name="Susuki M."/>
            <person name="Suzuki K.-i.T."/>
            <person name="Hayashi T."/>
            <person name="Toyoda A."/>
            <person name="Oliveira C."/>
            <person name="Osipova E."/>
            <person name="Leigh N.D."/>
            <person name="Simon A."/>
            <person name="Yun M.H."/>
        </authorList>
    </citation>
    <scope>NUCLEOTIDE SEQUENCE</scope>
    <source>
        <strain evidence="2">20211129_DDA</strain>
        <tissue evidence="2">Liver</tissue>
    </source>
</reference>
<name>A0AAV7USR7_PLEWA</name>
<keyword evidence="3" id="KW-1185">Reference proteome</keyword>
<dbReference type="Proteomes" id="UP001066276">
    <property type="component" value="Chromosome 2_2"/>
</dbReference>
<protein>
    <submittedName>
        <fullName evidence="2">Uncharacterized protein</fullName>
    </submittedName>
</protein>
<proteinExistence type="predicted"/>
<sequence>MCSSVWIRLYSYVPHSPIKIIFKPDIDNIFQKYSGLWHFLKFFLQCHLKNLPCLIGVIQPLTGAVFRCLRTATTEHHGVPRGYAEEATPDVFPAGTVGKTFSQDDIYFRVHDLKRLTEPGTILEEERRQGGDAHQAATRVEILAAAAEEDTGPVAERPGIRGQEKRRGEHQESNAGAERSEDIYITGQPCHVPGGT</sequence>
<accession>A0AAV7USR7</accession>
<feature type="compositionally biased region" description="Basic and acidic residues" evidence="1">
    <location>
        <begin position="158"/>
        <end position="182"/>
    </location>
</feature>
<comment type="caution">
    <text evidence="2">The sequence shown here is derived from an EMBL/GenBank/DDBJ whole genome shotgun (WGS) entry which is preliminary data.</text>
</comment>